<dbReference type="GO" id="GO:0009062">
    <property type="term" value="P:fatty acid catabolic process"/>
    <property type="evidence" value="ECO:0000318"/>
    <property type="project" value="GO_Central"/>
</dbReference>
<dbReference type="STRING" id="81824.A9UP46"/>
<dbReference type="OMA" id="TIFTIEC"/>
<feature type="domain" description="Amidase" evidence="1">
    <location>
        <begin position="323"/>
        <end position="433"/>
    </location>
</feature>
<name>A9UP46_MONBE</name>
<protein>
    <recommendedName>
        <fullName evidence="1">Amidase domain-containing protein</fullName>
    </recommendedName>
</protein>
<dbReference type="RefSeq" id="XP_001742571.1">
    <property type="nucleotide sequence ID" value="XM_001742519.1"/>
</dbReference>
<gene>
    <name evidence="2" type="ORF">MONBRDRAFT_21956</name>
</gene>
<dbReference type="Pfam" id="PF01425">
    <property type="entry name" value="Amidase"/>
    <property type="match status" value="2"/>
</dbReference>
<dbReference type="GO" id="GO:0004040">
    <property type="term" value="F:amidase activity"/>
    <property type="evidence" value="ECO:0000318"/>
    <property type="project" value="GO_Central"/>
</dbReference>
<dbReference type="eggNOG" id="KOG1212">
    <property type="taxonomic scope" value="Eukaryota"/>
</dbReference>
<dbReference type="InParanoid" id="A9UP46"/>
<keyword evidence="3" id="KW-1185">Reference proteome</keyword>
<evidence type="ECO:0000313" key="3">
    <source>
        <dbReference type="Proteomes" id="UP000001357"/>
    </source>
</evidence>
<organism evidence="2 3">
    <name type="scientific">Monosiga brevicollis</name>
    <name type="common">Choanoflagellate</name>
    <dbReference type="NCBI Taxonomy" id="81824"/>
    <lineage>
        <taxon>Eukaryota</taxon>
        <taxon>Choanoflagellata</taxon>
        <taxon>Craspedida</taxon>
        <taxon>Salpingoecidae</taxon>
        <taxon>Monosiga</taxon>
    </lineage>
</organism>
<dbReference type="GO" id="GO:0017064">
    <property type="term" value="F:fatty acid amide hydrolase activity"/>
    <property type="evidence" value="ECO:0000318"/>
    <property type="project" value="GO_Central"/>
</dbReference>
<dbReference type="PANTHER" id="PTHR45847">
    <property type="entry name" value="FATTY ACID AMIDE HYDROLASE"/>
    <property type="match status" value="1"/>
</dbReference>
<dbReference type="InterPro" id="IPR036928">
    <property type="entry name" value="AS_sf"/>
</dbReference>
<dbReference type="Proteomes" id="UP000001357">
    <property type="component" value="Unassembled WGS sequence"/>
</dbReference>
<sequence>MEMLALLLPSDGSAWTITVQPVGVYALGSTAVACVGLKYLIDWYKRSQHRDAAAKLGHHAKTLREQRLDELELDARLENMIDLSTVAATREALSKYGPEVVCRRALLNCLRDPHNAVCEIVPSIEGKAKDSRGDLAGVPFTVKECLHIEGLHCTFGDAKRTESIMTGTSLVVRARCGFLHIAVARLASNLRVTVSLPGPMAPTVEGCVTCFRAVVNDWPWAIREDPSLLPLSFDEAAYTSTNRLRLGVLVDNDFFDVTPACRRAVDEAVAAAKALGHEVVPMPGHLVSKIAILFYALVSADGGHQTLELLRHQVSEAWHLAADADEVHAEFMALWHSLNLDGLITPASVMPPPKQGTCSDLTPGCWPTFIFNLLDMPAGIIPATRVTAEDDRALRERDIIDRFDRILVDSCADSEGSPVGVQVVTPRFQDELCFRIMGELESKLKPNA</sequence>
<dbReference type="InterPro" id="IPR023631">
    <property type="entry name" value="Amidase_dom"/>
</dbReference>
<dbReference type="Gene3D" id="3.90.1300.10">
    <property type="entry name" value="Amidase signature (AS) domain"/>
    <property type="match status" value="2"/>
</dbReference>
<dbReference type="PANTHER" id="PTHR45847:SF6">
    <property type="entry name" value="FATTY ACID AMIDE HYDROLASE"/>
    <property type="match status" value="1"/>
</dbReference>
<evidence type="ECO:0000313" key="2">
    <source>
        <dbReference type="EMBL" id="EDQ92809.1"/>
    </source>
</evidence>
<dbReference type="GeneID" id="5888126"/>
<evidence type="ECO:0000259" key="1">
    <source>
        <dbReference type="Pfam" id="PF01425"/>
    </source>
</evidence>
<reference evidence="2 3" key="1">
    <citation type="journal article" date="2008" name="Nature">
        <title>The genome of the choanoflagellate Monosiga brevicollis and the origin of metazoans.</title>
        <authorList>
            <consortium name="JGI Sequencing"/>
            <person name="King N."/>
            <person name="Westbrook M.J."/>
            <person name="Young S.L."/>
            <person name="Kuo A."/>
            <person name="Abedin M."/>
            <person name="Chapman J."/>
            <person name="Fairclough S."/>
            <person name="Hellsten U."/>
            <person name="Isogai Y."/>
            <person name="Letunic I."/>
            <person name="Marr M."/>
            <person name="Pincus D."/>
            <person name="Putnam N."/>
            <person name="Rokas A."/>
            <person name="Wright K.J."/>
            <person name="Zuzow R."/>
            <person name="Dirks W."/>
            <person name="Good M."/>
            <person name="Goodstein D."/>
            <person name="Lemons D."/>
            <person name="Li W."/>
            <person name="Lyons J.B."/>
            <person name="Morris A."/>
            <person name="Nichols S."/>
            <person name="Richter D.J."/>
            <person name="Salamov A."/>
            <person name="Bork P."/>
            <person name="Lim W.A."/>
            <person name="Manning G."/>
            <person name="Miller W.T."/>
            <person name="McGinnis W."/>
            <person name="Shapiro H."/>
            <person name="Tjian R."/>
            <person name="Grigoriev I.V."/>
            <person name="Rokhsar D."/>
        </authorList>
    </citation>
    <scope>NUCLEOTIDE SEQUENCE [LARGE SCALE GENOMIC DNA]</scope>
    <source>
        <strain evidence="3">MX1 / ATCC 50154</strain>
    </source>
</reference>
<dbReference type="FunCoup" id="A9UP46">
    <property type="interactions" value="99"/>
</dbReference>
<dbReference type="EMBL" id="CH991543">
    <property type="protein sequence ID" value="EDQ92809.1"/>
    <property type="molecule type" value="Genomic_DNA"/>
</dbReference>
<dbReference type="AlphaFoldDB" id="A9UP46"/>
<accession>A9UP46</accession>
<proteinExistence type="predicted"/>
<dbReference type="InterPro" id="IPR052096">
    <property type="entry name" value="Endocannabinoid_amidase"/>
</dbReference>
<dbReference type="SUPFAM" id="SSF75304">
    <property type="entry name" value="Amidase signature (AS) enzymes"/>
    <property type="match status" value="1"/>
</dbReference>
<dbReference type="KEGG" id="mbr:MONBRDRAFT_21956"/>
<feature type="domain" description="Amidase" evidence="1">
    <location>
        <begin position="193"/>
        <end position="307"/>
    </location>
</feature>